<dbReference type="Gene3D" id="3.40.50.970">
    <property type="match status" value="1"/>
</dbReference>
<dbReference type="STRING" id="34097.SAMN02745150_00487"/>
<evidence type="ECO:0000256" key="3">
    <source>
        <dbReference type="ARBA" id="ARBA00023052"/>
    </source>
</evidence>
<evidence type="ECO:0000256" key="2">
    <source>
        <dbReference type="ARBA" id="ARBA00007131"/>
    </source>
</evidence>
<evidence type="ECO:0000256" key="1">
    <source>
        <dbReference type="ARBA" id="ARBA00001964"/>
    </source>
</evidence>
<evidence type="ECO:0000259" key="4">
    <source>
        <dbReference type="SMART" id="SM00861"/>
    </source>
</evidence>
<organism evidence="5 6">
    <name type="scientific">Brevinema andersonii</name>
    <dbReference type="NCBI Taxonomy" id="34097"/>
    <lineage>
        <taxon>Bacteria</taxon>
        <taxon>Pseudomonadati</taxon>
        <taxon>Spirochaetota</taxon>
        <taxon>Spirochaetia</taxon>
        <taxon>Brevinematales</taxon>
        <taxon>Brevinemataceae</taxon>
        <taxon>Brevinema</taxon>
    </lineage>
</organism>
<evidence type="ECO:0000313" key="5">
    <source>
        <dbReference type="EMBL" id="SFB72264.1"/>
    </source>
</evidence>
<dbReference type="Pfam" id="PF02780">
    <property type="entry name" value="Transketolase_C"/>
    <property type="match status" value="1"/>
</dbReference>
<comment type="cofactor">
    <cofactor evidence="1">
        <name>thiamine diphosphate</name>
        <dbReference type="ChEBI" id="CHEBI:58937"/>
    </cofactor>
</comment>
<dbReference type="InterPro" id="IPR029061">
    <property type="entry name" value="THDP-binding"/>
</dbReference>
<dbReference type="InterPro" id="IPR033248">
    <property type="entry name" value="Transketolase_C"/>
</dbReference>
<dbReference type="OrthoDB" id="9803371at2"/>
<dbReference type="SUPFAM" id="SSF52518">
    <property type="entry name" value="Thiamin diphosphate-binding fold (THDP-binding)"/>
    <property type="match status" value="1"/>
</dbReference>
<dbReference type="FunFam" id="3.40.50.970:FF:000129">
    <property type="entry name" value="Transketolase"/>
    <property type="match status" value="1"/>
</dbReference>
<dbReference type="Proteomes" id="UP000240042">
    <property type="component" value="Unassembled WGS sequence"/>
</dbReference>
<dbReference type="AlphaFoldDB" id="A0A1I1DBV0"/>
<sequence length="315" mass="34242">MVQIHGKTAPRAVIGSTLAGIYKEQKNIIVIDNDLGSSTSALDFHKTAPNHFWELGIGEQSSLSAASGLALEGFIPFYVNFAIFATGTVWTQIRQAAYARLNIKIAATHPGLDAGPDGASHQATQDMALMRCVPNMHILLPCDENDVRAALRYAAWHNGMYYIRVSREPVPLIYRDEEDSNFDISNKLITSTGNDIALLFDGSTLEQALDSVEELSRQGIGVQLIHVRSLKPLDIQHLDQLPEQVKAVITLENHSVIGGLGSAIAEYFASRCFPVGIVGVPDTFTESGKSTELKEKYGVSVWAVVDKAKTLLGGH</sequence>
<dbReference type="SMART" id="SM00861">
    <property type="entry name" value="Transket_pyr"/>
    <property type="match status" value="1"/>
</dbReference>
<dbReference type="EMBL" id="FOKY01000001">
    <property type="protein sequence ID" value="SFB72264.1"/>
    <property type="molecule type" value="Genomic_DNA"/>
</dbReference>
<dbReference type="PANTHER" id="PTHR43825">
    <property type="entry name" value="PYRUVATE DEHYDROGENASE E1 COMPONENT"/>
    <property type="match status" value="1"/>
</dbReference>
<gene>
    <name evidence="5" type="ORF">SAMN02745150_00487</name>
</gene>
<dbReference type="Gene3D" id="3.40.50.920">
    <property type="match status" value="1"/>
</dbReference>
<dbReference type="InterPro" id="IPR051157">
    <property type="entry name" value="PDH/Transketolase"/>
</dbReference>
<evidence type="ECO:0000313" key="6">
    <source>
        <dbReference type="Proteomes" id="UP000240042"/>
    </source>
</evidence>
<dbReference type="CDD" id="cd07033">
    <property type="entry name" value="TPP_PYR_DXS_TK_like"/>
    <property type="match status" value="1"/>
</dbReference>
<dbReference type="SUPFAM" id="SSF52922">
    <property type="entry name" value="TK C-terminal domain-like"/>
    <property type="match status" value="1"/>
</dbReference>
<dbReference type="InterPro" id="IPR009014">
    <property type="entry name" value="Transketo_C/PFOR_II"/>
</dbReference>
<proteinExistence type="inferred from homology"/>
<keyword evidence="6" id="KW-1185">Reference proteome</keyword>
<comment type="similarity">
    <text evidence="2">Belongs to the transketolase family.</text>
</comment>
<dbReference type="RefSeq" id="WP_092318161.1">
    <property type="nucleotide sequence ID" value="NZ_FOKY01000001.1"/>
</dbReference>
<reference evidence="6" key="1">
    <citation type="submission" date="2016-10" db="EMBL/GenBank/DDBJ databases">
        <authorList>
            <person name="Varghese N."/>
            <person name="Submissions S."/>
        </authorList>
    </citation>
    <scope>NUCLEOTIDE SEQUENCE [LARGE SCALE GENOMIC DNA]</scope>
    <source>
        <strain evidence="6">ATCC 43811</strain>
    </source>
</reference>
<feature type="domain" description="Transketolase-like pyrimidine-binding" evidence="4">
    <location>
        <begin position="8"/>
        <end position="172"/>
    </location>
</feature>
<dbReference type="InterPro" id="IPR005475">
    <property type="entry name" value="Transketolase-like_Pyr-bd"/>
</dbReference>
<keyword evidence="3" id="KW-0786">Thiamine pyrophosphate</keyword>
<name>A0A1I1DBV0_BREAD</name>
<protein>
    <submittedName>
        <fullName evidence="5">Transketolase</fullName>
    </submittedName>
</protein>
<dbReference type="Pfam" id="PF02779">
    <property type="entry name" value="Transket_pyr"/>
    <property type="match status" value="1"/>
</dbReference>
<dbReference type="PANTHER" id="PTHR43825:SF1">
    <property type="entry name" value="TRANSKETOLASE-LIKE PYRIMIDINE-BINDING DOMAIN-CONTAINING PROTEIN"/>
    <property type="match status" value="1"/>
</dbReference>
<accession>A0A1I1DBV0</accession>